<evidence type="ECO:0000313" key="3">
    <source>
        <dbReference type="Proteomes" id="UP001597353"/>
    </source>
</evidence>
<dbReference type="Pfam" id="PF04101">
    <property type="entry name" value="Glyco_tran_28_C"/>
    <property type="match status" value="1"/>
</dbReference>
<name>A0ABW4RZF4_9RHOB</name>
<proteinExistence type="predicted"/>
<reference evidence="3" key="1">
    <citation type="journal article" date="2019" name="Int. J. Syst. Evol. Microbiol.">
        <title>The Global Catalogue of Microorganisms (GCM) 10K type strain sequencing project: providing services to taxonomists for standard genome sequencing and annotation.</title>
        <authorList>
            <consortium name="The Broad Institute Genomics Platform"/>
            <consortium name="The Broad Institute Genome Sequencing Center for Infectious Disease"/>
            <person name="Wu L."/>
            <person name="Ma J."/>
        </authorList>
    </citation>
    <scope>NUCLEOTIDE SEQUENCE [LARGE SCALE GENOMIC DNA]</scope>
    <source>
        <strain evidence="3">CGMCC 4.7242</strain>
    </source>
</reference>
<comment type="caution">
    <text evidence="2">The sequence shown here is derived from an EMBL/GenBank/DDBJ whole genome shotgun (WGS) entry which is preliminary data.</text>
</comment>
<gene>
    <name evidence="2" type="ORF">ACFSGJ_00620</name>
</gene>
<dbReference type="Proteomes" id="UP001597353">
    <property type="component" value="Unassembled WGS sequence"/>
</dbReference>
<dbReference type="PANTHER" id="PTHR21015:SF28">
    <property type="entry name" value="SLL1722 PROTEIN"/>
    <property type="match status" value="1"/>
</dbReference>
<evidence type="ECO:0000259" key="1">
    <source>
        <dbReference type="Pfam" id="PF04101"/>
    </source>
</evidence>
<dbReference type="InterPro" id="IPR007235">
    <property type="entry name" value="Glyco_trans_28_C"/>
</dbReference>
<keyword evidence="3" id="KW-1185">Reference proteome</keyword>
<feature type="domain" description="Glycosyl transferase family 28 C-terminal" evidence="1">
    <location>
        <begin position="226"/>
        <end position="331"/>
    </location>
</feature>
<protein>
    <submittedName>
        <fullName evidence="2">Glycosyltransferase family protein</fullName>
    </submittedName>
</protein>
<dbReference type="EMBL" id="JBHUGH010000001">
    <property type="protein sequence ID" value="MFD1910711.1"/>
    <property type="molecule type" value="Genomic_DNA"/>
</dbReference>
<dbReference type="SUPFAM" id="SSF53756">
    <property type="entry name" value="UDP-Glycosyltransferase/glycogen phosphorylase"/>
    <property type="match status" value="1"/>
</dbReference>
<sequence length="410" mass="45508">MTVAHFEKTRVMMYSHDTFGLGHLRRCREIAHALVAAYRGLSVMIVSGAPIAGAFDYRARVDFMKVPSIIKLRNGEYQSMAQHVSLEETLRVRRTLIRNAAEALRPDIFITDKEPLGLRGELEDTLCYLKAQGTHLVLGLRDVMDAPDLLAAEWARRNILNKIDLYYDNIWVYGPKGFYDPLVGLDLPPGLSHRMRYTGFLRRDRTKIDDASERLGRGYVLVTPGGGGDGMNLIRAVLGAHSQDPDLPRTVVVLGPYMAAKDRAELLQQAWGLRAIEIMDFDNRMEDIIANASAVVAMGGYNTFCEILSFDRPALLVPRTQPRMEQAIRADRAAALGLVQRLPAERAAIPTEMAAALRSLGKAARPSEATAAVAAGLASLDGRERIVADVGEWLEQRRRNDLHPLRIANS</sequence>
<organism evidence="2 3">
    <name type="scientific">Halodurantibacterium flavum</name>
    <dbReference type="NCBI Taxonomy" id="1382802"/>
    <lineage>
        <taxon>Bacteria</taxon>
        <taxon>Pseudomonadati</taxon>
        <taxon>Pseudomonadota</taxon>
        <taxon>Alphaproteobacteria</taxon>
        <taxon>Rhodobacterales</taxon>
        <taxon>Paracoccaceae</taxon>
        <taxon>Halodurantibacterium</taxon>
    </lineage>
</organism>
<evidence type="ECO:0000313" key="2">
    <source>
        <dbReference type="EMBL" id="MFD1910711.1"/>
    </source>
</evidence>
<dbReference type="RefSeq" id="WP_390258572.1">
    <property type="nucleotide sequence ID" value="NZ_JBHUGH010000001.1"/>
</dbReference>
<accession>A0ABW4RZF4</accession>
<dbReference type="PANTHER" id="PTHR21015">
    <property type="entry name" value="UDP-N-ACETYLGLUCOSAMINE--N-ACETYLMURAMYL-(PENTAPEPTIDE) PYROPHOSPHORYL-UNDECAPRENOL N-ACETYLGLUCOSAMINE TRANSFERASE 1"/>
    <property type="match status" value="1"/>
</dbReference>
<dbReference type="Gene3D" id="3.40.50.2000">
    <property type="entry name" value="Glycogen Phosphorylase B"/>
    <property type="match status" value="1"/>
</dbReference>